<dbReference type="InParanoid" id="A0A084QSL4"/>
<protein>
    <submittedName>
        <fullName evidence="1">Uncharacterized protein</fullName>
    </submittedName>
</protein>
<gene>
    <name evidence="1" type="ORF">S40285_05743</name>
</gene>
<sequence>MLSLLEEHFDTRFSHDPNGPVSRIKADAWIRKDEAARLFRERVLIPEQDEKGHQYIRLERSWMQKFTQRSAVHILQIARHRLAASLFRNLPDPFEHPYQGQLALNLHELLISTIIPMMNMEKPPLWSRRDERDFLNQWAPPTPLKGWSWFFKAVLYISEVSSKAFDDPASAISTETRLREEIQELAVEDGLAFTLLVASWPKLHSSVKRIVQNHASDQSLAVMKFKTFPLSEFSSHFREMNFQKALFFIPNIHARMKTGLQPLTFYAAALAHDLNDLMLHVASMTPDDFLLSMVKQAYSSNEDPAILKRLLQSVDKVLWRGLMVAHAVSKELQHEFILELLAVLSSLTTSDERGLRLATLSWLTYRKFFHQQVIALDWRFRHLKAIYPPPLPPVILLTRERSVAFLDMLYHCMHAVNLEGLSGPMLDVTRYFVPSWEVINFFGDEQRLEALWNLLSRIEYRDTRTTYAATVKRAYLRIVCILLMLREWDSIPRFIRTPELRDSNLPFLDMPKHRPFSTAQTCGIDFE</sequence>
<dbReference type="Proteomes" id="UP000028524">
    <property type="component" value="Unassembled WGS sequence"/>
</dbReference>
<dbReference type="AlphaFoldDB" id="A0A084QSL4"/>
<name>A0A084QSL4_STAC4</name>
<organism evidence="1 2">
    <name type="scientific">Stachybotrys chlorohalonatus (strain IBT 40285)</name>
    <dbReference type="NCBI Taxonomy" id="1283841"/>
    <lineage>
        <taxon>Eukaryota</taxon>
        <taxon>Fungi</taxon>
        <taxon>Dikarya</taxon>
        <taxon>Ascomycota</taxon>
        <taxon>Pezizomycotina</taxon>
        <taxon>Sordariomycetes</taxon>
        <taxon>Hypocreomycetidae</taxon>
        <taxon>Hypocreales</taxon>
        <taxon>Stachybotryaceae</taxon>
        <taxon>Stachybotrys</taxon>
    </lineage>
</organism>
<evidence type="ECO:0000313" key="2">
    <source>
        <dbReference type="Proteomes" id="UP000028524"/>
    </source>
</evidence>
<evidence type="ECO:0000313" key="1">
    <source>
        <dbReference type="EMBL" id="KFA66949.1"/>
    </source>
</evidence>
<proteinExistence type="predicted"/>
<dbReference type="EMBL" id="KL660305">
    <property type="protein sequence ID" value="KFA66949.1"/>
    <property type="molecule type" value="Genomic_DNA"/>
</dbReference>
<accession>A0A084QSL4</accession>
<dbReference type="HOGENOM" id="CLU_516975_0_0_1"/>
<keyword evidence="2" id="KW-1185">Reference proteome</keyword>
<reference evidence="1 2" key="1">
    <citation type="journal article" date="2014" name="BMC Genomics">
        <title>Comparative genome sequencing reveals chemotype-specific gene clusters in the toxigenic black mold Stachybotrys.</title>
        <authorList>
            <person name="Semeiks J."/>
            <person name="Borek D."/>
            <person name="Otwinowski Z."/>
            <person name="Grishin N.V."/>
        </authorList>
    </citation>
    <scope>NUCLEOTIDE SEQUENCE [LARGE SCALE GENOMIC DNA]</scope>
    <source>
        <strain evidence="1 2">IBT 40285</strain>
    </source>
</reference>